<dbReference type="AlphaFoldDB" id="A0ABD6AVA5"/>
<dbReference type="InterPro" id="IPR027417">
    <property type="entry name" value="P-loop_NTPase"/>
</dbReference>
<dbReference type="RefSeq" id="WP_250873423.1">
    <property type="nucleotide sequence ID" value="NZ_JALXFV010000003.1"/>
</dbReference>
<sequence>MTYGLDGRPSLRGDLHLVPFLGDGLATHAIPAYRGLVEEHGRSNVLVLKRFPTGLDEIAEELGDATGAIEKPRIRGLSAHARDTIAELPSPPRLLTSSEQGLLLSLYLADYEWETPYLQQAAQQESFESDVGRFVAEATWQGGDIETDEPALAELAAFNDGFHEWLGENDLLDPSAVLSKATAALTDDDCRKRIQQAFDAVLVLEFEEFTPIDRTYLARLTEGVDLVCMAERDSAIQRTWNEPGTIEDYATELTGPDEHDTQQPLERDGDTSLPTACASFLASDHRPDSNEGGSLTVIDEETFTAQVRTVAEEIERLHRVEGVPYSECAVILRDSNAPIEDALRILRTAGIPTASATVGGLVHDPTARELYAVVCWCSDDVEREWSPTRARSVLVSRSPTISDELLERIQHAGRTDGLEAALQMWLLESGLKQRIAELDSSVDAKTQFRHVSDVLQLARFVDESPLVDASWDVFAEALEREFQHATSDKIATELDVPEDGVLVDAVRIAKNLSREAVFLLDVVDEEFPADPEFNSLFPTPHLEELPGYPAFTAPSPEDVHETFETADSDGRRPLKAYYAELSRRMLAVGARTASDRLYFGTYSETEGGTGSRLQPSRFLTAIEDEFGELDRRESDEIHTHGETVSFALTRIEAALEEIRLAGVTDEPINIDEVEREFGVIQSLLANDPPDDLRQAIESRTDFAEGVVRRE</sequence>
<dbReference type="EMBL" id="JBHUDC010000003">
    <property type="protein sequence ID" value="MFD1513470.1"/>
    <property type="molecule type" value="Genomic_DNA"/>
</dbReference>
<protein>
    <recommendedName>
        <fullName evidence="3">DNA helicase</fullName>
    </recommendedName>
</protein>
<organism evidence="1 2">
    <name type="scientific">Halomarina rubra</name>
    <dbReference type="NCBI Taxonomy" id="2071873"/>
    <lineage>
        <taxon>Archaea</taxon>
        <taxon>Methanobacteriati</taxon>
        <taxon>Methanobacteriota</taxon>
        <taxon>Stenosarchaea group</taxon>
        <taxon>Halobacteria</taxon>
        <taxon>Halobacteriales</taxon>
        <taxon>Natronomonadaceae</taxon>
        <taxon>Halomarina</taxon>
    </lineage>
</organism>
<gene>
    <name evidence="1" type="ORF">ACFSBT_09295</name>
</gene>
<evidence type="ECO:0000313" key="2">
    <source>
        <dbReference type="Proteomes" id="UP001597187"/>
    </source>
</evidence>
<keyword evidence="2" id="KW-1185">Reference proteome</keyword>
<accession>A0ABD6AVA5</accession>
<dbReference type="Gene3D" id="3.40.50.300">
    <property type="entry name" value="P-loop containing nucleotide triphosphate hydrolases"/>
    <property type="match status" value="1"/>
</dbReference>
<dbReference type="SUPFAM" id="SSF52540">
    <property type="entry name" value="P-loop containing nucleoside triphosphate hydrolases"/>
    <property type="match status" value="1"/>
</dbReference>
<reference evidence="1 2" key="1">
    <citation type="journal article" date="2019" name="Int. J. Syst. Evol. Microbiol.">
        <title>The Global Catalogue of Microorganisms (GCM) 10K type strain sequencing project: providing services to taxonomists for standard genome sequencing and annotation.</title>
        <authorList>
            <consortium name="The Broad Institute Genomics Platform"/>
            <consortium name="The Broad Institute Genome Sequencing Center for Infectious Disease"/>
            <person name="Wu L."/>
            <person name="Ma J."/>
        </authorList>
    </citation>
    <scope>NUCLEOTIDE SEQUENCE [LARGE SCALE GENOMIC DNA]</scope>
    <source>
        <strain evidence="1 2">CGMCC 1.12563</strain>
    </source>
</reference>
<dbReference type="Proteomes" id="UP001597187">
    <property type="component" value="Unassembled WGS sequence"/>
</dbReference>
<dbReference type="Gene3D" id="1.10.486.10">
    <property type="entry name" value="PCRA, domain 4"/>
    <property type="match status" value="1"/>
</dbReference>
<evidence type="ECO:0008006" key="3">
    <source>
        <dbReference type="Google" id="ProtNLM"/>
    </source>
</evidence>
<proteinExistence type="predicted"/>
<comment type="caution">
    <text evidence="1">The sequence shown here is derived from an EMBL/GenBank/DDBJ whole genome shotgun (WGS) entry which is preliminary data.</text>
</comment>
<name>A0ABD6AVA5_9EURY</name>
<evidence type="ECO:0000313" key="1">
    <source>
        <dbReference type="EMBL" id="MFD1513470.1"/>
    </source>
</evidence>